<keyword evidence="5" id="KW-1185">Reference proteome</keyword>
<dbReference type="Proteomes" id="UP000315215">
    <property type="component" value="Chromosome"/>
</dbReference>
<accession>A0A516KDF0</accession>
<name>A0A516KDF0_9BACI</name>
<dbReference type="GO" id="GO:0016616">
    <property type="term" value="F:oxidoreductase activity, acting on the CH-OH group of donors, NAD or NADP as acceptor"/>
    <property type="evidence" value="ECO:0007669"/>
    <property type="project" value="InterPro"/>
</dbReference>
<dbReference type="CDD" id="cd05300">
    <property type="entry name" value="2-Hacid_dh_1"/>
    <property type="match status" value="1"/>
</dbReference>
<dbReference type="SUPFAM" id="SSF51735">
    <property type="entry name" value="NAD(P)-binding Rossmann-fold domains"/>
    <property type="match status" value="1"/>
</dbReference>
<organism evidence="4 5">
    <name type="scientific">Radiobacillus deserti</name>
    <dbReference type="NCBI Taxonomy" id="2594883"/>
    <lineage>
        <taxon>Bacteria</taxon>
        <taxon>Bacillati</taxon>
        <taxon>Bacillota</taxon>
        <taxon>Bacilli</taxon>
        <taxon>Bacillales</taxon>
        <taxon>Bacillaceae</taxon>
        <taxon>Radiobacillus</taxon>
    </lineage>
</organism>
<dbReference type="InterPro" id="IPR006140">
    <property type="entry name" value="D-isomer_DH_NAD-bd"/>
</dbReference>
<evidence type="ECO:0000259" key="3">
    <source>
        <dbReference type="Pfam" id="PF02826"/>
    </source>
</evidence>
<evidence type="ECO:0000313" key="5">
    <source>
        <dbReference type="Proteomes" id="UP000315215"/>
    </source>
</evidence>
<dbReference type="OrthoDB" id="9805416at2"/>
<evidence type="ECO:0000256" key="2">
    <source>
        <dbReference type="ARBA" id="ARBA00023027"/>
    </source>
</evidence>
<dbReference type="FunFam" id="3.40.50.720:FF:000363">
    <property type="entry name" value="D-isomer specific 2-hydroxyacid dehydrogenase"/>
    <property type="match status" value="1"/>
</dbReference>
<dbReference type="Gene3D" id="3.40.50.720">
    <property type="entry name" value="NAD(P)-binding Rossmann-like Domain"/>
    <property type="match status" value="2"/>
</dbReference>
<dbReference type="EMBL" id="CP041666">
    <property type="protein sequence ID" value="QDP39428.1"/>
    <property type="molecule type" value="Genomic_DNA"/>
</dbReference>
<dbReference type="GO" id="GO:0051287">
    <property type="term" value="F:NAD binding"/>
    <property type="evidence" value="ECO:0007669"/>
    <property type="project" value="InterPro"/>
</dbReference>
<dbReference type="AlphaFoldDB" id="A0A516KDF0"/>
<dbReference type="RefSeq" id="WP_143892178.1">
    <property type="nucleotide sequence ID" value="NZ_CP041666.1"/>
</dbReference>
<sequence length="316" mass="36003">MNILSTAKLPEQIKEELLHTYPRMTFHFHSKMEEALPYLKDAEILLTYGEDLNEELIDQATALKWIMVLSAGMDEMPFPCIKERNILVTNSRGIHQIPMAEYAISMLLQVNRQAKTLIENQRNHVWDRRVNMTEISGSTMTIVGSGAIGQELARLAKAFRMKTIGISRSGQAKEYFDEVYPSTEIHKALPEADFVVSILPSTQETHYFYQTEHFQHMKESAIFLNMGRGDAVRSEVLLEALKTDQIAHAVLDVTDPEPLPTNHPLWDQPNVTITPHLSGKSVHYLPRAIAIFKHNLNVYLDGKGTYENEIDPDRGY</sequence>
<feature type="domain" description="D-isomer specific 2-hydroxyacid dehydrogenase NAD-binding" evidence="3">
    <location>
        <begin position="104"/>
        <end position="278"/>
    </location>
</feature>
<dbReference type="KEGG" id="aqt:FN924_04015"/>
<dbReference type="PANTHER" id="PTHR43333:SF1">
    <property type="entry name" value="D-ISOMER SPECIFIC 2-HYDROXYACID DEHYDROGENASE NAD-BINDING DOMAIN-CONTAINING PROTEIN"/>
    <property type="match status" value="1"/>
</dbReference>
<evidence type="ECO:0000256" key="1">
    <source>
        <dbReference type="ARBA" id="ARBA00023002"/>
    </source>
</evidence>
<dbReference type="SUPFAM" id="SSF52283">
    <property type="entry name" value="Formate/glycerate dehydrogenase catalytic domain-like"/>
    <property type="match status" value="1"/>
</dbReference>
<protein>
    <submittedName>
        <fullName evidence="4">D-2-hydroxyacid dehydrogenase</fullName>
    </submittedName>
</protein>
<proteinExistence type="predicted"/>
<keyword evidence="2" id="KW-0520">NAD</keyword>
<evidence type="ECO:0000313" key="4">
    <source>
        <dbReference type="EMBL" id="QDP39428.1"/>
    </source>
</evidence>
<reference evidence="4 5" key="1">
    <citation type="submission" date="2019-07" db="EMBL/GenBank/DDBJ databases">
        <authorList>
            <person name="Li J."/>
        </authorList>
    </citation>
    <scope>NUCLEOTIDE SEQUENCE [LARGE SCALE GENOMIC DNA]</scope>
    <source>
        <strain evidence="4 5">TKL69</strain>
    </source>
</reference>
<dbReference type="Pfam" id="PF02826">
    <property type="entry name" value="2-Hacid_dh_C"/>
    <property type="match status" value="1"/>
</dbReference>
<keyword evidence="1" id="KW-0560">Oxidoreductase</keyword>
<gene>
    <name evidence="4" type="ORF">FN924_04015</name>
</gene>
<dbReference type="InterPro" id="IPR036291">
    <property type="entry name" value="NAD(P)-bd_dom_sf"/>
</dbReference>
<dbReference type="PANTHER" id="PTHR43333">
    <property type="entry name" value="2-HACID_DH_C DOMAIN-CONTAINING PROTEIN"/>
    <property type="match status" value="1"/>
</dbReference>